<gene>
    <name evidence="6" type="ORF">PV328_006238</name>
</gene>
<evidence type="ECO:0000313" key="7">
    <source>
        <dbReference type="Proteomes" id="UP001168990"/>
    </source>
</evidence>
<dbReference type="Proteomes" id="UP001168990">
    <property type="component" value="Unassembled WGS sequence"/>
</dbReference>
<organism evidence="6 7">
    <name type="scientific">Microctonus aethiopoides</name>
    <dbReference type="NCBI Taxonomy" id="144406"/>
    <lineage>
        <taxon>Eukaryota</taxon>
        <taxon>Metazoa</taxon>
        <taxon>Ecdysozoa</taxon>
        <taxon>Arthropoda</taxon>
        <taxon>Hexapoda</taxon>
        <taxon>Insecta</taxon>
        <taxon>Pterygota</taxon>
        <taxon>Neoptera</taxon>
        <taxon>Endopterygota</taxon>
        <taxon>Hymenoptera</taxon>
        <taxon>Apocrita</taxon>
        <taxon>Ichneumonoidea</taxon>
        <taxon>Braconidae</taxon>
        <taxon>Euphorinae</taxon>
        <taxon>Microctonus</taxon>
    </lineage>
</organism>
<comment type="caution">
    <text evidence="6">The sequence shown here is derived from an EMBL/GenBank/DDBJ whole genome shotgun (WGS) entry which is preliminary data.</text>
</comment>
<evidence type="ECO:0000256" key="5">
    <source>
        <dbReference type="SAM" id="SignalP"/>
    </source>
</evidence>
<evidence type="ECO:0000256" key="2">
    <source>
        <dbReference type="ARBA" id="ARBA00009127"/>
    </source>
</evidence>
<accession>A0AA39FNP3</accession>
<keyword evidence="3" id="KW-0964">Secreted</keyword>
<dbReference type="FunFam" id="2.120.10.30:FF:000045">
    <property type="entry name" value="Blast:Protein yellow"/>
    <property type="match status" value="1"/>
</dbReference>
<proteinExistence type="inferred from homology"/>
<keyword evidence="4 5" id="KW-0732">Signal</keyword>
<sequence length="1001" mass="114954">MLSTFIFFVFIIAIDSTNLNPVYEWKFVDYVWDSNEQKEEAINSENYNNSATIILDVDISMDERVFVTIFREKGVPVTLGTVSEETGNGGPLIRPYPDWKTNSCDDCDGFTNILRIAIDECNQLWALDSGMINNEYKCPAKLMVFNLENNLMVKQIEIPRDLYSGSLVTLIIHDIDPLCSKPSVYMADIFNGGLVIYNGDGDFCRLEVDEFKPVIDADTYTIGGEKVTLPVGLLGMALTTRDDDDPANEQKLIFRPLSSFNMYLVAANELRNYCETETKPNITKENYKTPSQSTSQTIADGILFLGYVDQSSLNCWNINKPFDEQHTVMLMEDEQKLQWISGIKTYPKQKTNSGQNVIFLTNRFLRIQKNMIVDINTINYRLFNFNACEITSGTACHDTNDEIIPEKEMKRKEKRWIDDKSSEFKWKYNFNGLTNKNLGISSINSDTNSQLFNDEAISRTSWNNNPLLDYNNNILQKQEPYSQYNFHGYNEIRITNVVPLLVSMTLLGLRQYAAQNEPGFHVSQELLPPDISDINDDTGLLYKVASSSSLNADILNSMRSGRYVGNIDKPLNSNTQNNVNKQNYNYGSSQNYFMNEESPGPTMELMFAWKTVDFEFESEAARERAIFEGKYIPENNMPLGVELWHDKVFIALPKWKTGIPASLATVPRYSKTKSPKLRPYPSWGWHHQDSCGGMTSVFRMQVDQCDRLWIIDSGTVNLTSEPQQLCPPAIFIFDLRSDRLIKRYQIPEYQVKQDSLWSNIVVDIRNDDCNSAKAYISDVWRFAMIIYDFTTDSSFRIQHHFFLPDPLSSRYELHGINFQWIDGILGLALSPVDINNDRTLFFHPMSSFREFAVSTSVIRDNRTAETNAESFVPIGKPRAKDFGHSSGSAIDKNGVMFFNMVTRDSVWCWDTRKEYIPQNMGLIGVSNETLIFPNDIRVDHEERQSFWTISNRLPMYLYGPWDPYDINFRIYRAYVDDAVKNTVCDPNYIVSVSDNSYDETC</sequence>
<evidence type="ECO:0000313" key="6">
    <source>
        <dbReference type="EMBL" id="KAK0172980.1"/>
    </source>
</evidence>
<dbReference type="PANTHER" id="PTHR10009">
    <property type="entry name" value="PROTEIN YELLOW-RELATED"/>
    <property type="match status" value="1"/>
</dbReference>
<comment type="subcellular location">
    <subcellularLocation>
        <location evidence="1">Secreted</location>
    </subcellularLocation>
</comment>
<feature type="chain" id="PRO_5041365451" description="Bee-milk protein" evidence="5">
    <location>
        <begin position="20"/>
        <end position="1001"/>
    </location>
</feature>
<dbReference type="PANTHER" id="PTHR10009:SF13">
    <property type="entry name" value="DOPAMINECHROME TAUTOMERASE"/>
    <property type="match status" value="1"/>
</dbReference>
<dbReference type="GO" id="GO:0005576">
    <property type="term" value="C:extracellular region"/>
    <property type="evidence" value="ECO:0007669"/>
    <property type="project" value="UniProtKB-SubCell"/>
</dbReference>
<protein>
    <recommendedName>
        <fullName evidence="8">Bee-milk protein</fullName>
    </recommendedName>
</protein>
<evidence type="ECO:0000256" key="3">
    <source>
        <dbReference type="ARBA" id="ARBA00022525"/>
    </source>
</evidence>
<evidence type="ECO:0000256" key="4">
    <source>
        <dbReference type="ARBA" id="ARBA00022729"/>
    </source>
</evidence>
<name>A0AA39FNP3_9HYME</name>
<feature type="signal peptide" evidence="5">
    <location>
        <begin position="1"/>
        <end position="19"/>
    </location>
</feature>
<evidence type="ECO:0000256" key="1">
    <source>
        <dbReference type="ARBA" id="ARBA00004613"/>
    </source>
</evidence>
<reference evidence="6" key="1">
    <citation type="journal article" date="2023" name="bioRxiv">
        <title>Scaffold-level genome assemblies of two parasitoid biocontrol wasps reveal the parthenogenesis mechanism and an associated novel virus.</title>
        <authorList>
            <person name="Inwood S."/>
            <person name="Skelly J."/>
            <person name="Guhlin J."/>
            <person name="Harrop T."/>
            <person name="Goldson S."/>
            <person name="Dearden P."/>
        </authorList>
    </citation>
    <scope>NUCLEOTIDE SEQUENCE</scope>
    <source>
        <strain evidence="6">Irish</strain>
        <tissue evidence="6">Whole body</tissue>
    </source>
</reference>
<keyword evidence="7" id="KW-1185">Reference proteome</keyword>
<evidence type="ECO:0008006" key="8">
    <source>
        <dbReference type="Google" id="ProtNLM"/>
    </source>
</evidence>
<comment type="similarity">
    <text evidence="2">Belongs to the major royal jelly protein family.</text>
</comment>
<dbReference type="PRINTS" id="PR01366">
    <property type="entry name" value="ROYALJELLY"/>
</dbReference>
<dbReference type="InterPro" id="IPR011042">
    <property type="entry name" value="6-blade_b-propeller_TolB-like"/>
</dbReference>
<reference evidence="6" key="2">
    <citation type="submission" date="2023-03" db="EMBL/GenBank/DDBJ databases">
        <authorList>
            <person name="Inwood S.N."/>
            <person name="Skelly J.G."/>
            <person name="Guhlin J."/>
            <person name="Harrop T.W.R."/>
            <person name="Goldson S.G."/>
            <person name="Dearden P.K."/>
        </authorList>
    </citation>
    <scope>NUCLEOTIDE SEQUENCE</scope>
    <source>
        <strain evidence="6">Irish</strain>
        <tissue evidence="6">Whole body</tissue>
    </source>
</reference>
<dbReference type="InterPro" id="IPR017996">
    <property type="entry name" value="MRJP/yellow-related"/>
</dbReference>
<dbReference type="AlphaFoldDB" id="A0AA39FNP3"/>
<dbReference type="Pfam" id="PF03022">
    <property type="entry name" value="MRJP"/>
    <property type="match status" value="2"/>
</dbReference>
<dbReference type="EMBL" id="JAQQBS010000002">
    <property type="protein sequence ID" value="KAK0172980.1"/>
    <property type="molecule type" value="Genomic_DNA"/>
</dbReference>
<dbReference type="Gene3D" id="2.120.10.30">
    <property type="entry name" value="TolB, C-terminal domain"/>
    <property type="match status" value="2"/>
</dbReference>